<protein>
    <recommendedName>
        <fullName evidence="1">DUF7210 domain-containing protein</fullName>
    </recommendedName>
</protein>
<dbReference type="Proteomes" id="UP000231019">
    <property type="component" value="Unassembled WGS sequence"/>
</dbReference>
<dbReference type="InterPro" id="IPR055634">
    <property type="entry name" value="DUF7210"/>
</dbReference>
<reference evidence="2 3" key="1">
    <citation type="submission" date="2017-09" db="EMBL/GenBank/DDBJ databases">
        <title>Depth-based differentiation of microbial function through sediment-hosted aquifers and enrichment of novel symbionts in the deep terrestrial subsurface.</title>
        <authorList>
            <person name="Probst A.J."/>
            <person name="Ladd B."/>
            <person name="Jarett J.K."/>
            <person name="Geller-Mcgrath D.E."/>
            <person name="Sieber C.M."/>
            <person name="Emerson J.B."/>
            <person name="Anantharaman K."/>
            <person name="Thomas B.C."/>
            <person name="Malmstrom R."/>
            <person name="Stieglmeier M."/>
            <person name="Klingl A."/>
            <person name="Woyke T."/>
            <person name="Ryan C.M."/>
            <person name="Banfield J.F."/>
        </authorList>
    </citation>
    <scope>NUCLEOTIDE SEQUENCE [LARGE SCALE GENOMIC DNA]</scope>
    <source>
        <strain evidence="2">CG17_big_fil_post_rev_8_21_14_2_50_48_46</strain>
    </source>
</reference>
<dbReference type="AlphaFoldDB" id="A0A2M7G5Q6"/>
<name>A0A2M7G5Q6_9BACT</name>
<evidence type="ECO:0000259" key="1">
    <source>
        <dbReference type="Pfam" id="PF23843"/>
    </source>
</evidence>
<proteinExistence type="predicted"/>
<dbReference type="EMBL" id="PFFQ01000024">
    <property type="protein sequence ID" value="PIW17314.1"/>
    <property type="molecule type" value="Genomic_DNA"/>
</dbReference>
<accession>A0A2M7G5Q6</accession>
<feature type="domain" description="DUF7210" evidence="1">
    <location>
        <begin position="1"/>
        <end position="39"/>
    </location>
</feature>
<gene>
    <name evidence="2" type="ORF">COW36_09045</name>
</gene>
<evidence type="ECO:0000313" key="2">
    <source>
        <dbReference type="EMBL" id="PIW17314.1"/>
    </source>
</evidence>
<comment type="caution">
    <text evidence="2">The sequence shown here is derived from an EMBL/GenBank/DDBJ whole genome shotgun (WGS) entry which is preliminary data.</text>
</comment>
<dbReference type="Pfam" id="PF23843">
    <property type="entry name" value="DUF7210"/>
    <property type="match status" value="1"/>
</dbReference>
<organism evidence="2 3">
    <name type="scientific">bacterium (Candidatus Blackallbacteria) CG17_big_fil_post_rev_8_21_14_2_50_48_46</name>
    <dbReference type="NCBI Taxonomy" id="2014261"/>
    <lineage>
        <taxon>Bacteria</taxon>
        <taxon>Candidatus Blackallbacteria</taxon>
    </lineage>
</organism>
<sequence length="61" mass="6486">MKVKVIIDSLKHDGEMVVKGDVLDLPKAQAQALLDSGAALEVDLNGVKTPIKTAKKTEADK</sequence>
<evidence type="ECO:0000313" key="3">
    <source>
        <dbReference type="Proteomes" id="UP000231019"/>
    </source>
</evidence>